<sequence length="25" mass="2742">MMSLSFTSLCYVINGMNKTRAGDVC</sequence>
<evidence type="ECO:0000313" key="2">
    <source>
        <dbReference type="Proteomes" id="UP000237105"/>
    </source>
</evidence>
<comment type="caution">
    <text evidence="1">The sequence shown here is derived from an EMBL/GenBank/DDBJ whole genome shotgun (WGS) entry which is preliminary data.</text>
</comment>
<gene>
    <name evidence="1" type="ORF">PanWU01x14_039410</name>
</gene>
<protein>
    <submittedName>
        <fullName evidence="1">Uncharacterized protein</fullName>
    </submittedName>
</protein>
<accession>A0A2P5DQX5</accession>
<reference evidence="2" key="1">
    <citation type="submission" date="2016-06" db="EMBL/GenBank/DDBJ databases">
        <title>Parallel loss of symbiosis genes in relatives of nitrogen-fixing non-legume Parasponia.</title>
        <authorList>
            <person name="Van Velzen R."/>
            <person name="Holmer R."/>
            <person name="Bu F."/>
            <person name="Rutten L."/>
            <person name="Van Zeijl A."/>
            <person name="Liu W."/>
            <person name="Santuari L."/>
            <person name="Cao Q."/>
            <person name="Sharma T."/>
            <person name="Shen D."/>
            <person name="Roswanjaya Y."/>
            <person name="Wardhani T."/>
            <person name="Kalhor M.S."/>
            <person name="Jansen J."/>
            <person name="Van den Hoogen J."/>
            <person name="Gungor B."/>
            <person name="Hartog M."/>
            <person name="Hontelez J."/>
            <person name="Verver J."/>
            <person name="Yang W.-C."/>
            <person name="Schijlen E."/>
            <person name="Repin R."/>
            <person name="Schilthuizen M."/>
            <person name="Schranz E."/>
            <person name="Heidstra R."/>
            <person name="Miyata K."/>
            <person name="Fedorova E."/>
            <person name="Kohlen W."/>
            <person name="Bisseling T."/>
            <person name="Smit S."/>
            <person name="Geurts R."/>
        </authorList>
    </citation>
    <scope>NUCLEOTIDE SEQUENCE [LARGE SCALE GENOMIC DNA]</scope>
    <source>
        <strain evidence="2">cv. WU1-14</strain>
    </source>
</reference>
<dbReference type="Proteomes" id="UP000237105">
    <property type="component" value="Unassembled WGS sequence"/>
</dbReference>
<keyword evidence="2" id="KW-1185">Reference proteome</keyword>
<proteinExistence type="predicted"/>
<dbReference type="EMBL" id="JXTB01000022">
    <property type="protein sequence ID" value="PON75681.1"/>
    <property type="molecule type" value="Genomic_DNA"/>
</dbReference>
<name>A0A2P5DQX5_PARAD</name>
<dbReference type="AlphaFoldDB" id="A0A2P5DQX5"/>
<organism evidence="1 2">
    <name type="scientific">Parasponia andersonii</name>
    <name type="common">Sponia andersonii</name>
    <dbReference type="NCBI Taxonomy" id="3476"/>
    <lineage>
        <taxon>Eukaryota</taxon>
        <taxon>Viridiplantae</taxon>
        <taxon>Streptophyta</taxon>
        <taxon>Embryophyta</taxon>
        <taxon>Tracheophyta</taxon>
        <taxon>Spermatophyta</taxon>
        <taxon>Magnoliopsida</taxon>
        <taxon>eudicotyledons</taxon>
        <taxon>Gunneridae</taxon>
        <taxon>Pentapetalae</taxon>
        <taxon>rosids</taxon>
        <taxon>fabids</taxon>
        <taxon>Rosales</taxon>
        <taxon>Cannabaceae</taxon>
        <taxon>Parasponia</taxon>
    </lineage>
</organism>
<evidence type="ECO:0000313" key="1">
    <source>
        <dbReference type="EMBL" id="PON75681.1"/>
    </source>
</evidence>